<accession>A0A7S4LH85</accession>
<reference evidence="1" key="1">
    <citation type="submission" date="2021-01" db="EMBL/GenBank/DDBJ databases">
        <authorList>
            <person name="Corre E."/>
            <person name="Pelletier E."/>
            <person name="Niang G."/>
            <person name="Scheremetjew M."/>
            <person name="Finn R."/>
            <person name="Kale V."/>
            <person name="Holt S."/>
            <person name="Cochrane G."/>
            <person name="Meng A."/>
            <person name="Brown T."/>
            <person name="Cohen L."/>
        </authorList>
    </citation>
    <scope>NUCLEOTIDE SEQUENCE</scope>
    <source>
        <strain evidence="1">CCMP1594</strain>
    </source>
</reference>
<dbReference type="AlphaFoldDB" id="A0A7S4LH85"/>
<name>A0A7S4LH85_9EUGL</name>
<proteinExistence type="predicted"/>
<organism evidence="1">
    <name type="scientific">Eutreptiella gymnastica</name>
    <dbReference type="NCBI Taxonomy" id="73025"/>
    <lineage>
        <taxon>Eukaryota</taxon>
        <taxon>Discoba</taxon>
        <taxon>Euglenozoa</taxon>
        <taxon>Euglenida</taxon>
        <taxon>Spirocuta</taxon>
        <taxon>Euglenophyceae</taxon>
        <taxon>Eutreptiales</taxon>
        <taxon>Eutreptiaceae</taxon>
        <taxon>Eutreptiella</taxon>
    </lineage>
</organism>
<evidence type="ECO:0000313" key="1">
    <source>
        <dbReference type="EMBL" id="CAE0829229.1"/>
    </source>
</evidence>
<evidence type="ECO:0008006" key="2">
    <source>
        <dbReference type="Google" id="ProtNLM"/>
    </source>
</evidence>
<protein>
    <recommendedName>
        <fullName evidence="2">EF-hand domain-containing protein</fullName>
    </recommendedName>
</protein>
<dbReference type="InterPro" id="IPR018247">
    <property type="entry name" value="EF_Hand_1_Ca_BS"/>
</dbReference>
<dbReference type="PROSITE" id="PS00018">
    <property type="entry name" value="EF_HAND_1"/>
    <property type="match status" value="1"/>
</dbReference>
<sequence>MPQSPTTLSCPPLPDDWRHCISSIGKHCCWQLGAASATFMHPVTGQECLAVPTGPGPPHEQSTPATTHPGHVTGGGAPLLDPALSHILATTATDATPGAKTERLRSLKPFILDTSIAASTFLRPASEVPAIKQKVVEFLEGSGVHHVAVAVFTPQRCVDAWLERRGRHAGPPQRLFAVLEMPDVVAEGVTAALPPFWMSTPSTVRRCGIGNCVIEMDVLRHFGGPGPLRGEHAPAVAVQAWLRLARSLSKDAQVFVQYNDGLDAWQTDAGRRRLLQATGLLAGLAPAPAGLIIRDARGEGWPEEFGHMARALRAVMAAGGWAAGHLLLNAGKGYGLAQAGVFEALASGFTGLCACASEDRCRAGPGQASYLMALTNLVRLGNPHVAGLFDLPRLCDLAVAVAALSGTPCSPNQELYGPRAHDLFFDPAAAMGLGAFDAPGLLGRARSTRISTFTTPGMFRAGLDEVFGRRDWNPVVVEAMRVELHEDLVNGKKLTYQTPSGLFDLYDRAGGTDFLEDMAAVVAAATAQLRRHRLMKALRRKFDECGRAGDGAARGDVVSKRAFFEGFLAGRPPPFEAPEVQAALALMDFDESGSVDWAEVALRGVWVLEQFPAIKALGTFHEFLEAMIDHLLEEAEEAAANKAQRGRSEVRFEMFVKEAARAHGGGTGCPGPRRTA</sequence>
<gene>
    <name evidence="1" type="ORF">EGYM00163_LOCUS40507</name>
</gene>
<dbReference type="EMBL" id="HBJA01117671">
    <property type="protein sequence ID" value="CAE0829229.1"/>
    <property type="molecule type" value="Transcribed_RNA"/>
</dbReference>